<sequence>MHSHSVIILLLMLAFCRYCIGSGMPYNGGFRILESSEQLPYNYPTEPTEFRPYIIESSAPPPPIVDKALERAQKKAKKEEAKAKEKRANDEIKRAKDEEKRAKNEIKRAKDEEKRAKKEKKASSSKAKKPRE</sequence>
<feature type="signal peptide" evidence="2">
    <location>
        <begin position="1"/>
        <end position="21"/>
    </location>
</feature>
<feature type="region of interest" description="Disordered" evidence="1">
    <location>
        <begin position="70"/>
        <end position="132"/>
    </location>
</feature>
<dbReference type="AlphaFoldDB" id="A0A914H856"/>
<feature type="compositionally biased region" description="Basic and acidic residues" evidence="1">
    <location>
        <begin position="70"/>
        <end position="116"/>
    </location>
</feature>
<evidence type="ECO:0000256" key="2">
    <source>
        <dbReference type="SAM" id="SignalP"/>
    </source>
</evidence>
<evidence type="ECO:0000313" key="4">
    <source>
        <dbReference type="WBParaSite" id="Gr19_v10_g14607.t1"/>
    </source>
</evidence>
<protein>
    <submittedName>
        <fullName evidence="4">Uncharacterized protein</fullName>
    </submittedName>
</protein>
<evidence type="ECO:0000256" key="1">
    <source>
        <dbReference type="SAM" id="MobiDB-lite"/>
    </source>
</evidence>
<proteinExistence type="predicted"/>
<organism evidence="3 4">
    <name type="scientific">Globodera rostochiensis</name>
    <name type="common">Golden nematode worm</name>
    <name type="synonym">Heterodera rostochiensis</name>
    <dbReference type="NCBI Taxonomy" id="31243"/>
    <lineage>
        <taxon>Eukaryota</taxon>
        <taxon>Metazoa</taxon>
        <taxon>Ecdysozoa</taxon>
        <taxon>Nematoda</taxon>
        <taxon>Chromadorea</taxon>
        <taxon>Rhabditida</taxon>
        <taxon>Tylenchina</taxon>
        <taxon>Tylenchomorpha</taxon>
        <taxon>Tylenchoidea</taxon>
        <taxon>Heteroderidae</taxon>
        <taxon>Heteroderinae</taxon>
        <taxon>Globodera</taxon>
    </lineage>
</organism>
<keyword evidence="2" id="KW-0732">Signal</keyword>
<accession>A0A914H856</accession>
<dbReference type="Proteomes" id="UP000887572">
    <property type="component" value="Unplaced"/>
</dbReference>
<evidence type="ECO:0000313" key="3">
    <source>
        <dbReference type="Proteomes" id="UP000887572"/>
    </source>
</evidence>
<keyword evidence="3" id="KW-1185">Reference proteome</keyword>
<feature type="chain" id="PRO_5038000748" evidence="2">
    <location>
        <begin position="22"/>
        <end position="132"/>
    </location>
</feature>
<name>A0A914H856_GLORO</name>
<reference evidence="4" key="1">
    <citation type="submission" date="2022-11" db="UniProtKB">
        <authorList>
            <consortium name="WormBaseParasite"/>
        </authorList>
    </citation>
    <scope>IDENTIFICATION</scope>
</reference>
<dbReference type="WBParaSite" id="Gr19_v10_g14607.t1">
    <property type="protein sequence ID" value="Gr19_v10_g14607.t1"/>
    <property type="gene ID" value="Gr19_v10_g14607"/>
</dbReference>